<sequence>DAPDANAQPAPDETPDANAQPVSDETPDANAQPASDDAPDANAEPISDETPDANAEPVSDETPDANAEPAPDDAPNANAQPVSDETPDANAQPDSDETPDATVEPDEDDEAPEPDSPGDPQTERPSLTGYRRYALHGLLLSLALAAAVAGLMGAERLARTEPAQRSPIVVATVPGIAPVLDGQPQTVAEPTPEPPPILTPEPTPELQPAYFLYTVQPGDTVSDIAAVFAISPAYILWNNPDVIYDPNLVLVGEQFLI</sequence>
<reference evidence="3" key="1">
    <citation type="journal article" date="2014" name="Front. Microbiol.">
        <title>High frequency of phylogenetically diverse reductive dehalogenase-homologous genes in deep subseafloor sedimentary metagenomes.</title>
        <authorList>
            <person name="Kawai M."/>
            <person name="Futagami T."/>
            <person name="Toyoda A."/>
            <person name="Takaki Y."/>
            <person name="Nishi S."/>
            <person name="Hori S."/>
            <person name="Arai W."/>
            <person name="Tsubouchi T."/>
            <person name="Morono Y."/>
            <person name="Uchiyama I."/>
            <person name="Ito T."/>
            <person name="Fujiyama A."/>
            <person name="Inagaki F."/>
            <person name="Takami H."/>
        </authorList>
    </citation>
    <scope>NUCLEOTIDE SEQUENCE</scope>
    <source>
        <strain evidence="3">Expedition CK06-06</strain>
    </source>
</reference>
<dbReference type="SUPFAM" id="SSF54106">
    <property type="entry name" value="LysM domain"/>
    <property type="match status" value="1"/>
</dbReference>
<dbReference type="CDD" id="cd00118">
    <property type="entry name" value="LysM"/>
    <property type="match status" value="1"/>
</dbReference>
<dbReference type="InterPro" id="IPR018392">
    <property type="entry name" value="LysM"/>
</dbReference>
<protein>
    <recommendedName>
        <fullName evidence="2">LysM domain-containing protein</fullName>
    </recommendedName>
</protein>
<proteinExistence type="predicted"/>
<name>X1V713_9ZZZZ</name>
<dbReference type="PROSITE" id="PS51782">
    <property type="entry name" value="LYSM"/>
    <property type="match status" value="1"/>
</dbReference>
<dbReference type="AlphaFoldDB" id="X1V713"/>
<comment type="caution">
    <text evidence="3">The sequence shown here is derived from an EMBL/GenBank/DDBJ whole genome shotgun (WGS) entry which is preliminary data.</text>
</comment>
<organism evidence="3">
    <name type="scientific">marine sediment metagenome</name>
    <dbReference type="NCBI Taxonomy" id="412755"/>
    <lineage>
        <taxon>unclassified sequences</taxon>
        <taxon>metagenomes</taxon>
        <taxon>ecological metagenomes</taxon>
    </lineage>
</organism>
<evidence type="ECO:0000313" key="3">
    <source>
        <dbReference type="EMBL" id="GAJ11812.1"/>
    </source>
</evidence>
<feature type="domain" description="LysM" evidence="2">
    <location>
        <begin position="211"/>
        <end position="257"/>
    </location>
</feature>
<feature type="non-terminal residue" evidence="3">
    <location>
        <position position="257"/>
    </location>
</feature>
<dbReference type="EMBL" id="BARW01027016">
    <property type="protein sequence ID" value="GAJ11812.1"/>
    <property type="molecule type" value="Genomic_DNA"/>
</dbReference>
<feature type="compositionally biased region" description="Low complexity" evidence="1">
    <location>
        <begin position="64"/>
        <end position="79"/>
    </location>
</feature>
<gene>
    <name evidence="3" type="ORF">S12H4_43933</name>
</gene>
<feature type="compositionally biased region" description="Acidic residues" evidence="1">
    <location>
        <begin position="94"/>
        <end position="113"/>
    </location>
</feature>
<feature type="compositionally biased region" description="Low complexity" evidence="1">
    <location>
        <begin position="1"/>
        <end position="11"/>
    </location>
</feature>
<accession>X1V713</accession>
<dbReference type="InterPro" id="IPR036779">
    <property type="entry name" value="LysM_dom_sf"/>
</dbReference>
<evidence type="ECO:0000259" key="2">
    <source>
        <dbReference type="PROSITE" id="PS51782"/>
    </source>
</evidence>
<feature type="region of interest" description="Disordered" evidence="1">
    <location>
        <begin position="1"/>
        <end position="126"/>
    </location>
</feature>
<feature type="non-terminal residue" evidence="3">
    <location>
        <position position="1"/>
    </location>
</feature>
<evidence type="ECO:0000256" key="1">
    <source>
        <dbReference type="SAM" id="MobiDB-lite"/>
    </source>
</evidence>
<dbReference type="Gene3D" id="3.10.350.10">
    <property type="entry name" value="LysM domain"/>
    <property type="match status" value="1"/>
</dbReference>